<name>A0A0D1M2D5_9SPHN</name>
<dbReference type="PATRIC" id="fig|1549858.7.peg.2633"/>
<comment type="caution">
    <text evidence="2">The sequence shown here is derived from an EMBL/GenBank/DDBJ whole genome shotgun (WGS) entry which is preliminary data.</text>
</comment>
<accession>A0A0D1M2D5</accession>
<dbReference type="Proteomes" id="UP000033203">
    <property type="component" value="Unassembled WGS sequence"/>
</dbReference>
<keyword evidence="1" id="KW-0472">Membrane</keyword>
<feature type="transmembrane region" description="Helical" evidence="1">
    <location>
        <begin position="15"/>
        <end position="36"/>
    </location>
</feature>
<dbReference type="EMBL" id="JXTP01000089">
    <property type="protein sequence ID" value="KIU26085.1"/>
    <property type="molecule type" value="Genomic_DNA"/>
</dbReference>
<feature type="transmembrane region" description="Helical" evidence="1">
    <location>
        <begin position="48"/>
        <end position="72"/>
    </location>
</feature>
<feature type="transmembrane region" description="Helical" evidence="1">
    <location>
        <begin position="84"/>
        <end position="105"/>
    </location>
</feature>
<keyword evidence="1" id="KW-0812">Transmembrane</keyword>
<proteinExistence type="predicted"/>
<evidence type="ECO:0000256" key="1">
    <source>
        <dbReference type="SAM" id="Phobius"/>
    </source>
</evidence>
<dbReference type="AlphaFoldDB" id="A0A0D1M2D5"/>
<gene>
    <name evidence="2" type="ORF">SR41_16510</name>
</gene>
<protein>
    <submittedName>
        <fullName evidence="2">Uncharacterized protein</fullName>
    </submittedName>
</protein>
<sequence length="154" mass="16491">MRFDPAFLAALPDDARLIAIGIGVLLLPHLIAGLFWSAILRLKLMVPAGIVGLLAAQGLAVTMTSGLGWFGGATGMGRTALCSLLWLLLTLIILNVLAAVATRYATPLEFDGRVIAPARFWPTGPLDWVLRQEETVKNATYVPPSAQPPREGFD</sequence>
<keyword evidence="1" id="KW-1133">Transmembrane helix</keyword>
<evidence type="ECO:0000313" key="2">
    <source>
        <dbReference type="EMBL" id="KIU26085.1"/>
    </source>
</evidence>
<reference evidence="2 3" key="1">
    <citation type="submission" date="2015-01" db="EMBL/GenBank/DDBJ databases">
        <title>Genome of Sphingomonas taxi strain 30a.</title>
        <authorList>
            <person name="Eevers N."/>
            <person name="Van Hamme J."/>
            <person name="Bottos E."/>
            <person name="Weyens N."/>
            <person name="Vangronsveld J."/>
        </authorList>
    </citation>
    <scope>NUCLEOTIDE SEQUENCE [LARGE SCALE GENOMIC DNA]</scope>
    <source>
        <strain evidence="2 3">30a</strain>
    </source>
</reference>
<organism evidence="2 3">
    <name type="scientific">Sphingomonas melonis</name>
    <dbReference type="NCBI Taxonomy" id="152682"/>
    <lineage>
        <taxon>Bacteria</taxon>
        <taxon>Pseudomonadati</taxon>
        <taxon>Pseudomonadota</taxon>
        <taxon>Alphaproteobacteria</taxon>
        <taxon>Sphingomonadales</taxon>
        <taxon>Sphingomonadaceae</taxon>
        <taxon>Sphingomonas</taxon>
    </lineage>
</organism>
<evidence type="ECO:0000313" key="3">
    <source>
        <dbReference type="Proteomes" id="UP000033203"/>
    </source>
</evidence>